<feature type="transmembrane region" description="Helical" evidence="5">
    <location>
        <begin position="249"/>
        <end position="267"/>
    </location>
</feature>
<feature type="transmembrane region" description="Helical" evidence="5">
    <location>
        <begin position="334"/>
        <end position="357"/>
    </location>
</feature>
<proteinExistence type="predicted"/>
<keyword evidence="2 5" id="KW-0812">Transmembrane</keyword>
<dbReference type="PANTHER" id="PTHR23502:SF75">
    <property type="entry name" value="MULTIDRUG RESISTANCE PROTEIN D"/>
    <property type="match status" value="1"/>
</dbReference>
<feature type="transmembrane region" description="Helical" evidence="5">
    <location>
        <begin position="363"/>
        <end position="383"/>
    </location>
</feature>
<feature type="transmembrane region" description="Helical" evidence="5">
    <location>
        <begin position="75"/>
        <end position="93"/>
    </location>
</feature>
<dbReference type="CDD" id="cd17320">
    <property type="entry name" value="MFS_MdfA_MDR_like"/>
    <property type="match status" value="1"/>
</dbReference>
<evidence type="ECO:0000313" key="7">
    <source>
        <dbReference type="EMBL" id="MDC5739576.1"/>
    </source>
</evidence>
<name>A0A178J855_9VIBR</name>
<dbReference type="InterPro" id="IPR011701">
    <property type="entry name" value="MFS"/>
</dbReference>
<dbReference type="Gene3D" id="1.20.1720.10">
    <property type="entry name" value="Multidrug resistance protein D"/>
    <property type="match status" value="1"/>
</dbReference>
<keyword evidence="4 5" id="KW-0472">Membrane</keyword>
<feature type="transmembrane region" description="Helical" evidence="5">
    <location>
        <begin position="44"/>
        <end position="63"/>
    </location>
</feature>
<dbReference type="SUPFAM" id="SSF103473">
    <property type="entry name" value="MFS general substrate transporter"/>
    <property type="match status" value="1"/>
</dbReference>
<dbReference type="GO" id="GO:0022857">
    <property type="term" value="F:transmembrane transporter activity"/>
    <property type="evidence" value="ECO:0007669"/>
    <property type="project" value="InterPro"/>
</dbReference>
<feature type="transmembrane region" description="Helical" evidence="5">
    <location>
        <begin position="279"/>
        <end position="296"/>
    </location>
</feature>
<dbReference type="EMBL" id="LUAX01000007">
    <property type="protein sequence ID" value="OAM97576.1"/>
    <property type="molecule type" value="Genomic_DNA"/>
</dbReference>
<dbReference type="GO" id="GO:0005886">
    <property type="term" value="C:plasma membrane"/>
    <property type="evidence" value="ECO:0007669"/>
    <property type="project" value="TreeGrafter"/>
</dbReference>
<dbReference type="RefSeq" id="WP_069668765.1">
    <property type="nucleotide sequence ID" value="NZ_CP064857.1"/>
</dbReference>
<accession>A0A178J855</accession>
<dbReference type="Proteomes" id="UP001150001">
    <property type="component" value="Unassembled WGS sequence"/>
</dbReference>
<dbReference type="InterPro" id="IPR020846">
    <property type="entry name" value="MFS_dom"/>
</dbReference>
<evidence type="ECO:0000256" key="3">
    <source>
        <dbReference type="ARBA" id="ARBA00022989"/>
    </source>
</evidence>
<dbReference type="PANTHER" id="PTHR23502">
    <property type="entry name" value="MAJOR FACILITATOR SUPERFAMILY"/>
    <property type="match status" value="1"/>
</dbReference>
<evidence type="ECO:0000256" key="5">
    <source>
        <dbReference type="SAM" id="Phobius"/>
    </source>
</evidence>
<comment type="subcellular location">
    <subcellularLocation>
        <location evidence="1">Membrane</location>
        <topology evidence="1">Multi-pass membrane protein</topology>
    </subcellularLocation>
</comment>
<evidence type="ECO:0000256" key="2">
    <source>
        <dbReference type="ARBA" id="ARBA00022692"/>
    </source>
</evidence>
<dbReference type="EMBL" id="JAPFIT010000010">
    <property type="protein sequence ID" value="MDC5739576.1"/>
    <property type="molecule type" value="Genomic_DNA"/>
</dbReference>
<dbReference type="PROSITE" id="PS50850">
    <property type="entry name" value="MFS"/>
    <property type="match status" value="1"/>
</dbReference>
<evidence type="ECO:0000256" key="4">
    <source>
        <dbReference type="ARBA" id="ARBA00023136"/>
    </source>
</evidence>
<evidence type="ECO:0000313" key="9">
    <source>
        <dbReference type="Proteomes" id="UP000094761"/>
    </source>
</evidence>
<dbReference type="InterPro" id="IPR001958">
    <property type="entry name" value="Tet-R_TetA/multi-R_MdtG-like"/>
</dbReference>
<dbReference type="GeneID" id="78077755"/>
<dbReference type="Proteomes" id="UP000094761">
    <property type="component" value="Unassembled WGS sequence"/>
</dbReference>
<keyword evidence="3 5" id="KW-1133">Transmembrane helix</keyword>
<evidence type="ECO:0000256" key="1">
    <source>
        <dbReference type="ARBA" id="ARBA00004141"/>
    </source>
</evidence>
<dbReference type="AlphaFoldDB" id="A0A178J855"/>
<feature type="transmembrane region" description="Helical" evidence="5">
    <location>
        <begin position="134"/>
        <end position="156"/>
    </location>
</feature>
<protein>
    <submittedName>
        <fullName evidence="7 8">MFS transporter</fullName>
    </submittedName>
</protein>
<dbReference type="OrthoDB" id="9814303at2"/>
<dbReference type="PRINTS" id="PR01035">
    <property type="entry name" value="TCRTETA"/>
</dbReference>
<feature type="transmembrane region" description="Helical" evidence="5">
    <location>
        <begin position="162"/>
        <end position="182"/>
    </location>
</feature>
<reference evidence="7" key="2">
    <citation type="submission" date="2022-11" db="EMBL/GenBank/DDBJ databases">
        <title>Role of the vibriolysin VemA secreted by the emergent pathogen Vibrio europaeus in the colonization of Manila clam mucus.</title>
        <authorList>
            <person name="Martinez C."/>
            <person name="Rodriguez S."/>
            <person name="Vences A."/>
            <person name="Barja J.L."/>
            <person name="Toranzo A.E."/>
            <person name="Dubert J."/>
        </authorList>
    </citation>
    <scope>NUCLEOTIDE SEQUENCE</scope>
    <source>
        <strain evidence="7">3454</strain>
    </source>
</reference>
<dbReference type="GO" id="GO:1990961">
    <property type="term" value="P:xenobiotic detoxification by transmembrane export across the plasma membrane"/>
    <property type="evidence" value="ECO:0007669"/>
    <property type="project" value="TreeGrafter"/>
</dbReference>
<evidence type="ECO:0000259" key="6">
    <source>
        <dbReference type="PROSITE" id="PS50850"/>
    </source>
</evidence>
<evidence type="ECO:0000313" key="8">
    <source>
        <dbReference type="EMBL" id="OAM97576.1"/>
    </source>
</evidence>
<gene>
    <name evidence="8" type="ORF">AZ468_18715</name>
    <name evidence="7" type="ORF">OPW20_05830</name>
</gene>
<reference evidence="8 9" key="1">
    <citation type="submission" date="2016-03" db="EMBL/GenBank/DDBJ databases">
        <title>Draft genome sequence of the Vibrio tubiashii subs. europaeus.</title>
        <authorList>
            <person name="Spinard E."/>
            <person name="Dubert J."/>
            <person name="Nelson D.R."/>
            <person name="Barja J.L."/>
        </authorList>
    </citation>
    <scope>NUCLEOTIDE SEQUENCE [LARGE SCALE GENOMIC DNA]</scope>
    <source>
        <strain evidence="9">PP-638</strain>
        <strain evidence="8">PP2-638</strain>
    </source>
</reference>
<feature type="transmembrane region" description="Helical" evidence="5">
    <location>
        <begin position="302"/>
        <end position="322"/>
    </location>
</feature>
<feature type="domain" description="Major facilitator superfamily (MFS) profile" evidence="6">
    <location>
        <begin position="9"/>
        <end position="393"/>
    </location>
</feature>
<sequence length="401" mass="43509">MSKPIQFRTILLACLIISIGQLSMGLVFPSLPWIAKDFSISLDQAQLLVSVYLLGFGPSQFIYGPISDALGRKKVLLTGLLIALSGLMVIIVLKDSFNGMVLGRFLQGVGTGCCAVLARASTRDRYSGAQLPVALSYIAMAASITPLVAPVIGGFINYHFGWTMVFVSLLGYVAIAWGLLAFRFDETLAATNKIPSPKQMARQYKQLLTSRYFMSFASIGWLNFSLMITTVSIMPFIMQDQIGMTSDEYALWAIIPALGMITGTSICNRVRPMIGSKKLLLFTPMLHFSSALWFFVCPLEPLYLMIGQLLMILGNGIALPCAQAMVMQPYKKQAGAAAAMSGGGQMIVSSIVSMALVQLGLNQAWHLSIVIVIFAVITLGNILRGFNAVQSMEQQGKNITT</sequence>
<keyword evidence="10" id="KW-1185">Reference proteome</keyword>
<comment type="caution">
    <text evidence="8">The sequence shown here is derived from an EMBL/GenBank/DDBJ whole genome shotgun (WGS) entry which is preliminary data.</text>
</comment>
<feature type="transmembrane region" description="Helical" evidence="5">
    <location>
        <begin position="212"/>
        <end position="237"/>
    </location>
</feature>
<organism evidence="8 9">
    <name type="scientific">Vibrio europaeus</name>
    <dbReference type="NCBI Taxonomy" id="300876"/>
    <lineage>
        <taxon>Bacteria</taxon>
        <taxon>Pseudomonadati</taxon>
        <taxon>Pseudomonadota</taxon>
        <taxon>Gammaproteobacteria</taxon>
        <taxon>Vibrionales</taxon>
        <taxon>Vibrionaceae</taxon>
        <taxon>Vibrio</taxon>
        <taxon>Vibrio oreintalis group</taxon>
    </lineage>
</organism>
<dbReference type="InterPro" id="IPR036259">
    <property type="entry name" value="MFS_trans_sf"/>
</dbReference>
<evidence type="ECO:0000313" key="10">
    <source>
        <dbReference type="Proteomes" id="UP001150001"/>
    </source>
</evidence>
<dbReference type="Pfam" id="PF07690">
    <property type="entry name" value="MFS_1"/>
    <property type="match status" value="1"/>
</dbReference>
<feature type="transmembrane region" description="Helical" evidence="5">
    <location>
        <begin position="105"/>
        <end position="122"/>
    </location>
</feature>